<evidence type="ECO:0000313" key="2">
    <source>
        <dbReference type="EMBL" id="MBE1585084.1"/>
    </source>
</evidence>
<keyword evidence="1" id="KW-1133">Transmembrane helix</keyword>
<dbReference type="InterPro" id="IPR001646">
    <property type="entry name" value="5peptide_repeat"/>
</dbReference>
<dbReference type="EMBL" id="JADBEK010000001">
    <property type="protein sequence ID" value="MBE1585084.1"/>
    <property type="molecule type" value="Genomic_DNA"/>
</dbReference>
<evidence type="ECO:0000256" key="1">
    <source>
        <dbReference type="SAM" id="Phobius"/>
    </source>
</evidence>
<name>A0ABR9LWQ3_9ACTN</name>
<feature type="transmembrane region" description="Helical" evidence="1">
    <location>
        <begin position="41"/>
        <end position="62"/>
    </location>
</feature>
<keyword evidence="3" id="KW-1185">Reference proteome</keyword>
<accession>A0ABR9LWQ3</accession>
<dbReference type="Proteomes" id="UP000633509">
    <property type="component" value="Unassembled WGS sequence"/>
</dbReference>
<sequence length="440" mass="46074">MTVMLVGAVALSVGLIWAALAWLGVPNRSGQSVTVTEVLEVIKISLAIVAGTGGVVALIVAYRKQRVTEVGEQREQAKLYAERFDKAADKLGSESGAVRLAGIHALASLADDWVGGRQMCIDVLCAYLRMPRGSRPDATNPEGLVAWHGMAEVRATAIRLISAHLQRGAPIPWHGHDFDFTGVTFDTRASFATAVFSAGKVRFDGAVFSGGRVTFDGAVFSGGTVSFDGASFSGGEVRFLRATFSGSTVSFEDAAFSAGTVGFDEATFAGGKVRFPRASFSGGRVSFDGATFSNGTVSYHNAAFSGGSISYIGALFSGGYVSFGGATFSAGIFSFEDARFATGAITFSGSIFSGGMVRFDRATFRGSSIAFANADFAGSTVAFDNSIFDYAPLFRDAKFSGGVVDLRLVQWGSWTAHLPEQAPGLLLATTDSVTEDAVEC</sequence>
<keyword evidence="1" id="KW-0812">Transmembrane</keyword>
<keyword evidence="1" id="KW-0472">Membrane</keyword>
<organism evidence="2 3">
    <name type="scientific">Nonomuraea angiospora</name>
    <dbReference type="NCBI Taxonomy" id="46172"/>
    <lineage>
        <taxon>Bacteria</taxon>
        <taxon>Bacillati</taxon>
        <taxon>Actinomycetota</taxon>
        <taxon>Actinomycetes</taxon>
        <taxon>Streptosporangiales</taxon>
        <taxon>Streptosporangiaceae</taxon>
        <taxon>Nonomuraea</taxon>
    </lineage>
</organism>
<dbReference type="Gene3D" id="2.160.20.20">
    <property type="match status" value="1"/>
</dbReference>
<proteinExistence type="predicted"/>
<comment type="caution">
    <text evidence="2">The sequence shown here is derived from an EMBL/GenBank/DDBJ whole genome shotgun (WGS) entry which is preliminary data.</text>
</comment>
<reference evidence="2 3" key="1">
    <citation type="submission" date="2020-10" db="EMBL/GenBank/DDBJ databases">
        <title>Sequencing the genomes of 1000 actinobacteria strains.</title>
        <authorList>
            <person name="Klenk H.-P."/>
        </authorList>
    </citation>
    <scope>NUCLEOTIDE SEQUENCE [LARGE SCALE GENOMIC DNA]</scope>
    <source>
        <strain evidence="2 3">DSM 43173</strain>
    </source>
</reference>
<evidence type="ECO:0000313" key="3">
    <source>
        <dbReference type="Proteomes" id="UP000633509"/>
    </source>
</evidence>
<gene>
    <name evidence="2" type="ORF">H4W80_003342</name>
</gene>
<dbReference type="InterPro" id="IPR012332">
    <property type="entry name" value="Autotransporter_pectin_lyase_C"/>
</dbReference>
<dbReference type="Pfam" id="PF13576">
    <property type="entry name" value="Pentapeptide_3"/>
    <property type="match status" value="1"/>
</dbReference>
<protein>
    <submittedName>
        <fullName evidence="2">Uncharacterized protein YjbI with pentapeptide repeats</fullName>
    </submittedName>
</protein>